<feature type="non-terminal residue" evidence="1">
    <location>
        <position position="1"/>
    </location>
</feature>
<dbReference type="GeneID" id="36600069"/>
<protein>
    <submittedName>
        <fullName evidence="1">Uncharacterized protein</fullName>
    </submittedName>
</protein>
<proteinExistence type="predicted"/>
<accession>A0A2T4AX75</accession>
<dbReference type="Proteomes" id="UP000241546">
    <property type="component" value="Unassembled WGS sequence"/>
</dbReference>
<sequence length="94" mass="11414">EASPVTYDHIHWKIRDPVRSPRVKPMRGRLVVRWVTTGEHRLLYVLFRGRNRRELEVAGDKECREILLYLRRYSKFVEAIYRKESRLCRTVTET</sequence>
<dbReference type="OrthoDB" id="5245622at2759"/>
<name>A0A2T4AX75_9HYPO</name>
<gene>
    <name evidence="1" type="ORF">BBK36DRAFT_1131276</name>
</gene>
<evidence type="ECO:0000313" key="1">
    <source>
        <dbReference type="EMBL" id="PTB61649.1"/>
    </source>
</evidence>
<organism evidence="1 2">
    <name type="scientific">Trichoderma citrinoviride</name>
    <dbReference type="NCBI Taxonomy" id="58853"/>
    <lineage>
        <taxon>Eukaryota</taxon>
        <taxon>Fungi</taxon>
        <taxon>Dikarya</taxon>
        <taxon>Ascomycota</taxon>
        <taxon>Pezizomycotina</taxon>
        <taxon>Sordariomycetes</taxon>
        <taxon>Hypocreomycetidae</taxon>
        <taxon>Hypocreales</taxon>
        <taxon>Hypocreaceae</taxon>
        <taxon>Trichoderma</taxon>
    </lineage>
</organism>
<evidence type="ECO:0000313" key="2">
    <source>
        <dbReference type="Proteomes" id="UP000241546"/>
    </source>
</evidence>
<reference evidence="2" key="1">
    <citation type="submission" date="2016-07" db="EMBL/GenBank/DDBJ databases">
        <title>Multiple horizontal gene transfer events from other fungi enriched the ability of initially mycotrophic Trichoderma (Ascomycota) to feed on dead plant biomass.</title>
        <authorList>
            <consortium name="DOE Joint Genome Institute"/>
            <person name="Atanasova L."/>
            <person name="Chenthamara K."/>
            <person name="Zhang J."/>
            <person name="Grujic M."/>
            <person name="Henrissat B."/>
            <person name="Kuo A."/>
            <person name="Aerts A."/>
            <person name="Salamov A."/>
            <person name="Lipzen A."/>
            <person name="Labutti K."/>
            <person name="Barry K."/>
            <person name="Miao Y."/>
            <person name="Rahimi M.J."/>
            <person name="Shen Q."/>
            <person name="Grigoriev I.V."/>
            <person name="Kubicek C.P."/>
            <person name="Druzhinina I.S."/>
        </authorList>
    </citation>
    <scope>NUCLEOTIDE SEQUENCE [LARGE SCALE GENOMIC DNA]</scope>
    <source>
        <strain evidence="2">TUCIM 6016</strain>
    </source>
</reference>
<dbReference type="RefSeq" id="XP_024744969.1">
    <property type="nucleotide sequence ID" value="XM_024891951.1"/>
</dbReference>
<keyword evidence="2" id="KW-1185">Reference proteome</keyword>
<dbReference type="AlphaFoldDB" id="A0A2T4AX75"/>
<dbReference type="EMBL" id="KZ680248">
    <property type="protein sequence ID" value="PTB61649.1"/>
    <property type="molecule type" value="Genomic_DNA"/>
</dbReference>